<dbReference type="OrthoDB" id="9810080at2"/>
<evidence type="ECO:0000313" key="5">
    <source>
        <dbReference type="EMBL" id="PSJ54316.1"/>
    </source>
</evidence>
<dbReference type="PANTHER" id="PTHR44051:SF19">
    <property type="entry name" value="DISULFIDE-BOND OXIDOREDUCTASE YFCG"/>
    <property type="match status" value="1"/>
</dbReference>
<dbReference type="InterPro" id="IPR036249">
    <property type="entry name" value="Thioredoxin-like_sf"/>
</dbReference>
<dbReference type="SUPFAM" id="SSF52833">
    <property type="entry name" value="Thioredoxin-like"/>
    <property type="match status" value="1"/>
</dbReference>
<dbReference type="Proteomes" id="UP000241229">
    <property type="component" value="Unassembled WGS sequence"/>
</dbReference>
<dbReference type="Gene3D" id="1.20.1050.10">
    <property type="match status" value="1"/>
</dbReference>
<dbReference type="FunFam" id="3.40.30.10:FF:000039">
    <property type="entry name" value="Glutathione S-transferase domain"/>
    <property type="match status" value="1"/>
</dbReference>
<dbReference type="InterPro" id="IPR004046">
    <property type="entry name" value="GST_C"/>
</dbReference>
<evidence type="ECO:0000259" key="4">
    <source>
        <dbReference type="PROSITE" id="PS50405"/>
    </source>
</evidence>
<dbReference type="InterPro" id="IPR010987">
    <property type="entry name" value="Glutathione-S-Trfase_C-like"/>
</dbReference>
<dbReference type="CDD" id="cd03047">
    <property type="entry name" value="GST_N_2"/>
    <property type="match status" value="1"/>
</dbReference>
<dbReference type="Gene3D" id="3.40.30.10">
    <property type="entry name" value="Glutaredoxin"/>
    <property type="match status" value="1"/>
</dbReference>
<dbReference type="SFLD" id="SFLDG01150">
    <property type="entry name" value="Main.1:_Beta-like"/>
    <property type="match status" value="1"/>
</dbReference>
<keyword evidence="6" id="KW-1185">Reference proteome</keyword>
<accession>A0A2P7RVT6</accession>
<gene>
    <name evidence="5" type="ORF">C7I84_24365</name>
</gene>
<protein>
    <submittedName>
        <fullName evidence="5">Glutathione S-transferase</fullName>
    </submittedName>
</protein>
<evidence type="ECO:0000313" key="6">
    <source>
        <dbReference type="Proteomes" id="UP000241229"/>
    </source>
</evidence>
<dbReference type="SUPFAM" id="SSF47616">
    <property type="entry name" value="GST C-terminal domain-like"/>
    <property type="match status" value="1"/>
</dbReference>
<dbReference type="AlphaFoldDB" id="A0A2P7RVT6"/>
<sequence length="213" mass="23288">MITVWGRATSVNVQTVIWALAELGLACERHDVGGAFGGNDTPDFLAMNPNGLVPVLRDGDGPFLWESAAIVRYLGAGYGDGQFWPVSPTARATVDKWAEWIKTSFGPAFLTGIFWPSIAVPEAKRDLAAIAAAEKRLKTLAAMLDARLAEGAYLGGEDVCFADMVVGAPLYRYYTLDFERADTPNLRAYYERLTARPAYAEHVMVSYDSLRAK</sequence>
<reference evidence="5 6" key="1">
    <citation type="submission" date="2018-03" db="EMBL/GenBank/DDBJ databases">
        <title>The draft genome of Mesorhizobium sp. 6GN-30.</title>
        <authorList>
            <person name="Liu L."/>
            <person name="Li L."/>
            <person name="Wang T."/>
            <person name="Zhang X."/>
            <person name="Liang L."/>
        </authorList>
    </citation>
    <scope>NUCLEOTIDE SEQUENCE [LARGE SCALE GENOMIC DNA]</scope>
    <source>
        <strain evidence="5 6">6GN30</strain>
    </source>
</reference>
<dbReference type="InterPro" id="IPR004045">
    <property type="entry name" value="Glutathione_S-Trfase_N"/>
</dbReference>
<dbReference type="InterPro" id="IPR036282">
    <property type="entry name" value="Glutathione-S-Trfase_C_sf"/>
</dbReference>
<dbReference type="RefSeq" id="WP_106774820.1">
    <property type="nucleotide sequence ID" value="NZ_PXYK01000030.1"/>
</dbReference>
<dbReference type="SFLD" id="SFLDG00358">
    <property type="entry name" value="Main_(cytGST)"/>
    <property type="match status" value="1"/>
</dbReference>
<dbReference type="Pfam" id="PF13409">
    <property type="entry name" value="GST_N_2"/>
    <property type="match status" value="1"/>
</dbReference>
<proteinExistence type="inferred from homology"/>
<evidence type="ECO:0000259" key="3">
    <source>
        <dbReference type="PROSITE" id="PS50404"/>
    </source>
</evidence>
<evidence type="ECO:0000256" key="2">
    <source>
        <dbReference type="ARBA" id="ARBA00022679"/>
    </source>
</evidence>
<comment type="similarity">
    <text evidence="1">Belongs to the GST superfamily.</text>
</comment>
<feature type="domain" description="GST N-terminal" evidence="3">
    <location>
        <begin position="1"/>
        <end position="82"/>
    </location>
</feature>
<dbReference type="InterPro" id="IPR040079">
    <property type="entry name" value="Glutathione_S-Trfase"/>
</dbReference>
<dbReference type="PANTHER" id="PTHR44051">
    <property type="entry name" value="GLUTATHIONE S-TRANSFERASE-RELATED"/>
    <property type="match status" value="1"/>
</dbReference>
<keyword evidence="2 5" id="KW-0808">Transferase</keyword>
<dbReference type="SFLD" id="SFLDS00019">
    <property type="entry name" value="Glutathione_Transferase_(cytos"/>
    <property type="match status" value="1"/>
</dbReference>
<organism evidence="5 6">
    <name type="scientific">Kumtagia ephedrae</name>
    <dbReference type="NCBI Taxonomy" id="2116701"/>
    <lineage>
        <taxon>Bacteria</taxon>
        <taxon>Pseudomonadati</taxon>
        <taxon>Pseudomonadota</taxon>
        <taxon>Alphaproteobacteria</taxon>
        <taxon>Hyphomicrobiales</taxon>
        <taxon>Phyllobacteriaceae</taxon>
        <taxon>Kumtagia</taxon>
    </lineage>
</organism>
<dbReference type="Pfam" id="PF00043">
    <property type="entry name" value="GST_C"/>
    <property type="match status" value="1"/>
</dbReference>
<name>A0A2P7RVT6_9HYPH</name>
<evidence type="ECO:0000256" key="1">
    <source>
        <dbReference type="ARBA" id="ARBA00007409"/>
    </source>
</evidence>
<feature type="domain" description="GST C-terminal" evidence="4">
    <location>
        <begin position="87"/>
        <end position="213"/>
    </location>
</feature>
<dbReference type="GO" id="GO:0016740">
    <property type="term" value="F:transferase activity"/>
    <property type="evidence" value="ECO:0007669"/>
    <property type="project" value="UniProtKB-KW"/>
</dbReference>
<comment type="caution">
    <text evidence="5">The sequence shown here is derived from an EMBL/GenBank/DDBJ whole genome shotgun (WGS) entry which is preliminary data.</text>
</comment>
<dbReference type="EMBL" id="PXYK01000030">
    <property type="protein sequence ID" value="PSJ54316.1"/>
    <property type="molecule type" value="Genomic_DNA"/>
</dbReference>
<dbReference type="PROSITE" id="PS50405">
    <property type="entry name" value="GST_CTER"/>
    <property type="match status" value="1"/>
</dbReference>
<dbReference type="PROSITE" id="PS50404">
    <property type="entry name" value="GST_NTER"/>
    <property type="match status" value="1"/>
</dbReference>